<evidence type="ECO:0000256" key="3">
    <source>
        <dbReference type="ARBA" id="ARBA00022679"/>
    </source>
</evidence>
<evidence type="ECO:0000256" key="4">
    <source>
        <dbReference type="ARBA" id="ARBA00022691"/>
    </source>
</evidence>
<dbReference type="FunCoup" id="A0A7L4YN69">
    <property type="interactions" value="31"/>
</dbReference>
<dbReference type="InterPro" id="IPR050723">
    <property type="entry name" value="CFA/CMAS"/>
</dbReference>
<organism evidence="7 8">
    <name type="scientific">Epidermidibacterium keratini</name>
    <dbReference type="NCBI Taxonomy" id="1891644"/>
    <lineage>
        <taxon>Bacteria</taxon>
        <taxon>Bacillati</taxon>
        <taxon>Actinomycetota</taxon>
        <taxon>Actinomycetes</taxon>
        <taxon>Sporichthyales</taxon>
        <taxon>Sporichthyaceae</taxon>
        <taxon>Epidermidibacterium</taxon>
    </lineage>
</organism>
<dbReference type="PANTHER" id="PTHR43667:SF2">
    <property type="entry name" value="FATTY ACID C-METHYL TRANSFERASE"/>
    <property type="match status" value="1"/>
</dbReference>
<feature type="active site" evidence="6">
    <location>
        <position position="398"/>
    </location>
</feature>
<dbReference type="KEGG" id="eke:EK0264_10070"/>
<comment type="similarity">
    <text evidence="1">Belongs to the CFA/CMAS family.</text>
</comment>
<dbReference type="GO" id="GO:0008168">
    <property type="term" value="F:methyltransferase activity"/>
    <property type="evidence" value="ECO:0007669"/>
    <property type="project" value="UniProtKB-KW"/>
</dbReference>
<dbReference type="Pfam" id="PF02353">
    <property type="entry name" value="CMAS"/>
    <property type="match status" value="1"/>
</dbReference>
<dbReference type="Proteomes" id="UP000463857">
    <property type="component" value="Chromosome"/>
</dbReference>
<gene>
    <name evidence="7" type="ORF">EK0264_10070</name>
</gene>
<evidence type="ECO:0000313" key="7">
    <source>
        <dbReference type="EMBL" id="QHC00600.1"/>
    </source>
</evidence>
<evidence type="ECO:0000256" key="5">
    <source>
        <dbReference type="ARBA" id="ARBA00023098"/>
    </source>
</evidence>
<dbReference type="OrthoDB" id="9782855at2"/>
<dbReference type="Gene3D" id="3.40.50.150">
    <property type="entry name" value="Vaccinia Virus protein VP39"/>
    <property type="match status" value="1"/>
</dbReference>
<dbReference type="InParanoid" id="A0A7L4YN69"/>
<evidence type="ECO:0000313" key="8">
    <source>
        <dbReference type="Proteomes" id="UP000463857"/>
    </source>
</evidence>
<evidence type="ECO:0000256" key="6">
    <source>
        <dbReference type="PIRSR" id="PIRSR003085-1"/>
    </source>
</evidence>
<dbReference type="InterPro" id="IPR003333">
    <property type="entry name" value="CMAS"/>
</dbReference>
<accession>A0A7L4YN69</accession>
<keyword evidence="5" id="KW-0443">Lipid metabolism</keyword>
<dbReference type="PIRSF" id="PIRSF003085">
    <property type="entry name" value="CMAS"/>
    <property type="match status" value="1"/>
</dbReference>
<keyword evidence="4" id="KW-0949">S-adenosyl-L-methionine</keyword>
<dbReference type="CDD" id="cd02440">
    <property type="entry name" value="AdoMet_MTases"/>
    <property type="match status" value="1"/>
</dbReference>
<name>A0A7L4YN69_9ACTN</name>
<dbReference type="PANTHER" id="PTHR43667">
    <property type="entry name" value="CYCLOPROPANE-FATTY-ACYL-PHOSPHOLIPID SYNTHASE"/>
    <property type="match status" value="1"/>
</dbReference>
<dbReference type="GO" id="GO:0032259">
    <property type="term" value="P:methylation"/>
    <property type="evidence" value="ECO:0007669"/>
    <property type="project" value="UniProtKB-KW"/>
</dbReference>
<dbReference type="AlphaFoldDB" id="A0A7L4YN69"/>
<dbReference type="EMBL" id="CP047156">
    <property type="protein sequence ID" value="QHC00600.1"/>
    <property type="molecule type" value="Genomic_DNA"/>
</dbReference>
<sequence length="419" mass="47340">MTQTMGTRRSIPVPNAGVWPGLLSAPHNAPRAAIAKVLVRAAVTKLPIRVMFPDGTWWGGGTAYSPQMVLHRPAHFFNRLGVDIKIGFGEAYMVGDWTTGPDTDLADLLLAFAERLQSLIPAPLQRLRGLVESMQPDDEDNRIGQAERNIARHYDLSNELFENFLDPGMLYSSALFEPGDDLQAAQVRKVESVLDYARVGADSDVLEIGTGWGQLAIQAAQRGAQVTSVTLSREQRDLALQRISAAGVADRVDVQLRDYREVGGQYDAIVSVEMIEAVGERYWPEYFQTVDRLLRPDGRFGLQSILMDHRAMMATRKSYTWIHKYVFPGGIIPSAYAIEQTLQGHTSLQILERRDFGRHYARTLRLWRERFDERWEQVRAAGFDETFKRMWDFYLAYCEAGFASRYLSVAQFSIGRDAI</sequence>
<evidence type="ECO:0000256" key="1">
    <source>
        <dbReference type="ARBA" id="ARBA00010815"/>
    </source>
</evidence>
<keyword evidence="8" id="KW-1185">Reference proteome</keyword>
<proteinExistence type="inferred from homology"/>
<protein>
    <submittedName>
        <fullName evidence="7">Methyltransferase domain-containing protein</fullName>
    </submittedName>
</protein>
<dbReference type="InterPro" id="IPR029063">
    <property type="entry name" value="SAM-dependent_MTases_sf"/>
</dbReference>
<dbReference type="SUPFAM" id="SSF53335">
    <property type="entry name" value="S-adenosyl-L-methionine-dependent methyltransferases"/>
    <property type="match status" value="1"/>
</dbReference>
<dbReference type="RefSeq" id="WP_159545246.1">
    <property type="nucleotide sequence ID" value="NZ_CP047156.1"/>
</dbReference>
<keyword evidence="2 7" id="KW-0489">Methyltransferase</keyword>
<evidence type="ECO:0000256" key="2">
    <source>
        <dbReference type="ARBA" id="ARBA00022603"/>
    </source>
</evidence>
<reference evidence="7 8" key="1">
    <citation type="journal article" date="2018" name="Int. J. Syst. Evol. Microbiol.">
        <title>Epidermidibacterium keratini gen. nov., sp. nov., a member of the family Sporichthyaceae, isolated from keratin epidermis.</title>
        <authorList>
            <person name="Lee D.G."/>
            <person name="Trujillo M.E."/>
            <person name="Kang S."/>
            <person name="Nam J.J."/>
            <person name="Kim Y.J."/>
        </authorList>
    </citation>
    <scope>NUCLEOTIDE SEQUENCE [LARGE SCALE GENOMIC DNA]</scope>
    <source>
        <strain evidence="7 8">EPI-7</strain>
    </source>
</reference>
<dbReference type="GO" id="GO:0008610">
    <property type="term" value="P:lipid biosynthetic process"/>
    <property type="evidence" value="ECO:0007669"/>
    <property type="project" value="InterPro"/>
</dbReference>
<keyword evidence="3 7" id="KW-0808">Transferase</keyword>